<gene>
    <name evidence="1" type="ORF">FA95DRAFT_1497585</name>
</gene>
<dbReference type="Proteomes" id="UP000814033">
    <property type="component" value="Unassembled WGS sequence"/>
</dbReference>
<comment type="caution">
    <text evidence="1">The sequence shown here is derived from an EMBL/GenBank/DDBJ whole genome shotgun (WGS) entry which is preliminary data.</text>
</comment>
<dbReference type="EMBL" id="MU275992">
    <property type="protein sequence ID" value="KAI0044153.1"/>
    <property type="molecule type" value="Genomic_DNA"/>
</dbReference>
<sequence>MLALRGGASRVPARLAHRVQRVRTFAVSSTQSVGPVTPIEKILLDTIKANGPVSYATYMQHCLSHPTEGYYMNPKNAVFGARGDFITSPEISQVFGELVAIWMVSQFINVPQPQEIRLVELGPGRGTLMDDVLRTLSQLPYTRASLKHIHLVETSSSLRKIQEQKLQPWVDKHDLQLHWHDSIDDVPSSGESYTMLVAHEFFDALPIHLLQKTEQGWNEVLISSAPDLTAKTILRADGSPSLPSSAPRPPSLDVDTTLPSQSLSQPRLRPVLSQTPSPVSTLLGSSSPRFKNLPLGARLEVSAAAFQIARKVGEMIGGNEDGRRRGSALIIDYGADKMSGHSFRAFKDHKIVDPFYLPGQCDLTANVDFAYLIEAMAGTATTHGPITQHRFLTRMGLSTRVDALVRAASSAERGNALKEAGERLVSTTGMGKEYKVLGVTGYGREGSLPEGVDDVIWPFVKDVEGQGDRITSS</sequence>
<organism evidence="1 2">
    <name type="scientific">Auriscalpium vulgare</name>
    <dbReference type="NCBI Taxonomy" id="40419"/>
    <lineage>
        <taxon>Eukaryota</taxon>
        <taxon>Fungi</taxon>
        <taxon>Dikarya</taxon>
        <taxon>Basidiomycota</taxon>
        <taxon>Agaricomycotina</taxon>
        <taxon>Agaricomycetes</taxon>
        <taxon>Russulales</taxon>
        <taxon>Auriscalpiaceae</taxon>
        <taxon>Auriscalpium</taxon>
    </lineage>
</organism>
<reference evidence="1" key="1">
    <citation type="submission" date="2021-02" db="EMBL/GenBank/DDBJ databases">
        <authorList>
            <consortium name="DOE Joint Genome Institute"/>
            <person name="Ahrendt S."/>
            <person name="Looney B.P."/>
            <person name="Miyauchi S."/>
            <person name="Morin E."/>
            <person name="Drula E."/>
            <person name="Courty P.E."/>
            <person name="Chicoki N."/>
            <person name="Fauchery L."/>
            <person name="Kohler A."/>
            <person name="Kuo A."/>
            <person name="Labutti K."/>
            <person name="Pangilinan J."/>
            <person name="Lipzen A."/>
            <person name="Riley R."/>
            <person name="Andreopoulos W."/>
            <person name="He G."/>
            <person name="Johnson J."/>
            <person name="Barry K.W."/>
            <person name="Grigoriev I.V."/>
            <person name="Nagy L."/>
            <person name="Hibbett D."/>
            <person name="Henrissat B."/>
            <person name="Matheny P.B."/>
            <person name="Labbe J."/>
            <person name="Martin F."/>
        </authorList>
    </citation>
    <scope>NUCLEOTIDE SEQUENCE</scope>
    <source>
        <strain evidence="1">FP105234-sp</strain>
    </source>
</reference>
<accession>A0ACB8RKW2</accession>
<proteinExistence type="predicted"/>
<reference evidence="1" key="2">
    <citation type="journal article" date="2022" name="New Phytol.">
        <title>Evolutionary transition to the ectomycorrhizal habit in the genomes of a hyperdiverse lineage of mushroom-forming fungi.</title>
        <authorList>
            <person name="Looney B."/>
            <person name="Miyauchi S."/>
            <person name="Morin E."/>
            <person name="Drula E."/>
            <person name="Courty P.E."/>
            <person name="Kohler A."/>
            <person name="Kuo A."/>
            <person name="LaButti K."/>
            <person name="Pangilinan J."/>
            <person name="Lipzen A."/>
            <person name="Riley R."/>
            <person name="Andreopoulos W."/>
            <person name="He G."/>
            <person name="Johnson J."/>
            <person name="Nolan M."/>
            <person name="Tritt A."/>
            <person name="Barry K.W."/>
            <person name="Grigoriev I.V."/>
            <person name="Nagy L.G."/>
            <person name="Hibbett D."/>
            <person name="Henrissat B."/>
            <person name="Matheny P.B."/>
            <person name="Labbe J."/>
            <person name="Martin F.M."/>
        </authorList>
    </citation>
    <scope>NUCLEOTIDE SEQUENCE</scope>
    <source>
        <strain evidence="1">FP105234-sp</strain>
    </source>
</reference>
<protein>
    <submittedName>
        <fullName evidence="1">DUF185-domain-containing protein</fullName>
    </submittedName>
</protein>
<evidence type="ECO:0000313" key="1">
    <source>
        <dbReference type="EMBL" id="KAI0044153.1"/>
    </source>
</evidence>
<name>A0ACB8RKW2_9AGAM</name>
<keyword evidence="2" id="KW-1185">Reference proteome</keyword>
<evidence type="ECO:0000313" key="2">
    <source>
        <dbReference type="Proteomes" id="UP000814033"/>
    </source>
</evidence>